<sequence length="308" mass="35919">MPPNERYFHKQILSCCEPQMHDLKLWEAYKKRFNTAQVPFRGESEFFKTALDVAQRGNGQKEAFERIFEETNEKKIEENRKRIDRVKTQIKNNGDIFGCKDARDTALQPSANESQTPINKDRRDQNKRYDPLDFHGNIQGDPKDEATLIEQQIWADLANARNKKLKRVRFEDDFDTSASTQQATDGSEIDNKYAQDIDRVYKRPKHNGTPKLTSDTPSFQPTTDKRASRKRSRCENDDDNSEHEHKRRKLETLTAHKSAPHISIQQMADGEAIIQASRLEVNKRRSQRRNGQFELFELDHSGKKRSIT</sequence>
<feature type="compositionally biased region" description="Polar residues" evidence="1">
    <location>
        <begin position="210"/>
        <end position="222"/>
    </location>
</feature>
<organism evidence="2 3">
    <name type="scientific">Hypocrea virens (strain Gv29-8 / FGSC 10586)</name>
    <name type="common">Gliocladium virens</name>
    <name type="synonym">Trichoderma virens</name>
    <dbReference type="NCBI Taxonomy" id="413071"/>
    <lineage>
        <taxon>Eukaryota</taxon>
        <taxon>Fungi</taxon>
        <taxon>Dikarya</taxon>
        <taxon>Ascomycota</taxon>
        <taxon>Pezizomycotina</taxon>
        <taxon>Sordariomycetes</taxon>
        <taxon>Hypocreomycetidae</taxon>
        <taxon>Hypocreales</taxon>
        <taxon>Hypocreaceae</taxon>
        <taxon>Trichoderma</taxon>
    </lineage>
</organism>
<reference evidence="2 3" key="1">
    <citation type="journal article" date="2011" name="Genome Biol.">
        <title>Comparative genome sequence analysis underscores mycoparasitism as the ancestral life style of Trichoderma.</title>
        <authorList>
            <person name="Kubicek C.P."/>
            <person name="Herrera-Estrella A."/>
            <person name="Seidl-Seiboth V."/>
            <person name="Martinez D.A."/>
            <person name="Druzhinina I.S."/>
            <person name="Thon M."/>
            <person name="Zeilinger S."/>
            <person name="Casas-Flores S."/>
            <person name="Horwitz B.A."/>
            <person name="Mukherjee P.K."/>
            <person name="Mukherjee M."/>
            <person name="Kredics L."/>
            <person name="Alcaraz L.D."/>
            <person name="Aerts A."/>
            <person name="Antal Z."/>
            <person name="Atanasova L."/>
            <person name="Cervantes-Badillo M.G."/>
            <person name="Challacombe J."/>
            <person name="Chertkov O."/>
            <person name="McCluskey K."/>
            <person name="Coulpier F."/>
            <person name="Deshpande N."/>
            <person name="von Doehren H."/>
            <person name="Ebbole D.J."/>
            <person name="Esquivel-Naranjo E.U."/>
            <person name="Fekete E."/>
            <person name="Flipphi M."/>
            <person name="Glaser F."/>
            <person name="Gomez-Rodriguez E.Y."/>
            <person name="Gruber S."/>
            <person name="Han C."/>
            <person name="Henrissat B."/>
            <person name="Hermosa R."/>
            <person name="Hernandez-Onate M."/>
            <person name="Karaffa L."/>
            <person name="Kosti I."/>
            <person name="Le Crom S."/>
            <person name="Lindquist E."/>
            <person name="Lucas S."/>
            <person name="Luebeck M."/>
            <person name="Luebeck P.S."/>
            <person name="Margeot A."/>
            <person name="Metz B."/>
            <person name="Misra M."/>
            <person name="Nevalainen H."/>
            <person name="Omann M."/>
            <person name="Packer N."/>
            <person name="Perrone G."/>
            <person name="Uresti-Rivera E.E."/>
            <person name="Salamov A."/>
            <person name="Schmoll M."/>
            <person name="Seiboth B."/>
            <person name="Shapiro H."/>
            <person name="Sukno S."/>
            <person name="Tamayo-Ramos J.A."/>
            <person name="Tisch D."/>
            <person name="Wiest A."/>
            <person name="Wilkinson H.H."/>
            <person name="Zhang M."/>
            <person name="Coutinho P.M."/>
            <person name="Kenerley C.M."/>
            <person name="Monte E."/>
            <person name="Baker S.E."/>
            <person name="Grigoriev I.V."/>
        </authorList>
    </citation>
    <scope>NUCLEOTIDE SEQUENCE [LARGE SCALE GENOMIC DNA]</scope>
    <source>
        <strain evidence="3">Gv29-8 / FGSC 10586</strain>
    </source>
</reference>
<evidence type="ECO:0000313" key="3">
    <source>
        <dbReference type="Proteomes" id="UP000007115"/>
    </source>
</evidence>
<accession>G9N0I3</accession>
<comment type="caution">
    <text evidence="2">The sequence shown here is derived from an EMBL/GenBank/DDBJ whole genome shotgun (WGS) entry which is preliminary data.</text>
</comment>
<dbReference type="VEuPathDB" id="FungiDB:TRIVIDRAFT_203431"/>
<feature type="region of interest" description="Disordered" evidence="1">
    <location>
        <begin position="201"/>
        <end position="249"/>
    </location>
</feature>
<dbReference type="GeneID" id="25790242"/>
<dbReference type="AlphaFoldDB" id="G9N0I3"/>
<feature type="region of interest" description="Disordered" evidence="1">
    <location>
        <begin position="103"/>
        <end position="142"/>
    </location>
</feature>
<dbReference type="HOGENOM" id="CLU_903324_0_0_1"/>
<feature type="region of interest" description="Disordered" evidence="1">
    <location>
        <begin position="173"/>
        <end position="192"/>
    </location>
</feature>
<keyword evidence="3" id="KW-1185">Reference proteome</keyword>
<evidence type="ECO:0000313" key="2">
    <source>
        <dbReference type="EMBL" id="EHK19865.1"/>
    </source>
</evidence>
<feature type="compositionally biased region" description="Basic and acidic residues" evidence="1">
    <location>
        <begin position="119"/>
        <end position="133"/>
    </location>
</feature>
<dbReference type="EMBL" id="ABDF02000082">
    <property type="protein sequence ID" value="EHK19865.1"/>
    <property type="molecule type" value="Genomic_DNA"/>
</dbReference>
<feature type="compositionally biased region" description="Polar residues" evidence="1">
    <location>
        <begin position="176"/>
        <end position="185"/>
    </location>
</feature>
<name>G9N0I3_HYPVG</name>
<feature type="compositionally biased region" description="Polar residues" evidence="1">
    <location>
        <begin position="107"/>
        <end position="118"/>
    </location>
</feature>
<dbReference type="Proteomes" id="UP000007115">
    <property type="component" value="Unassembled WGS sequence"/>
</dbReference>
<evidence type="ECO:0000256" key="1">
    <source>
        <dbReference type="SAM" id="MobiDB-lite"/>
    </source>
</evidence>
<gene>
    <name evidence="2" type="ORF">TRIVIDRAFT_203431</name>
</gene>
<dbReference type="InParanoid" id="G9N0I3"/>
<protein>
    <submittedName>
        <fullName evidence="2">Uncharacterized protein</fullName>
    </submittedName>
</protein>
<dbReference type="RefSeq" id="XP_013954062.1">
    <property type="nucleotide sequence ID" value="XM_014098587.1"/>
</dbReference>
<proteinExistence type="predicted"/>